<dbReference type="Gene3D" id="3.40.50.300">
    <property type="entry name" value="P-loop containing nucleotide triphosphate hydrolases"/>
    <property type="match status" value="1"/>
</dbReference>
<dbReference type="EMBL" id="BPPZ01000007">
    <property type="protein sequence ID" value="GJD14475.1"/>
    <property type="molecule type" value="Genomic_DNA"/>
</dbReference>
<dbReference type="InterPro" id="IPR029492">
    <property type="entry name" value="DUF4435"/>
</dbReference>
<dbReference type="AlphaFoldDB" id="A0AAN5AG26"/>
<protein>
    <recommendedName>
        <fullName evidence="1">DUF4435 domain-containing protein</fullName>
    </recommendedName>
</protein>
<proteinExistence type="predicted"/>
<dbReference type="Pfam" id="PF14491">
    <property type="entry name" value="DUF4435"/>
    <property type="match status" value="1"/>
</dbReference>
<accession>A0AAN5AG26</accession>
<sequence length="326" mass="37314">MIVDEPELHLHPAIITSLWQEIEKERVDCLFIFITHSMEFAEYHTDSDRIWVKSYDGKTWQYEIIPKDQEMPSALQLEVLGSRRSVLFVEGTRTSLDYRLYSLLFPEYLVVPCGSCQKVIEQTISFRNNSNLHHVEVYGLIDRDRRSQGQLEELRMRGINVLPVAEVENLFLLDEVMQVFAGHMGQSAEVVAYAQHFVVDEFIKEKERLEREACRDAIKDFLIGLDVSGKSSDEIANMVRDGSAEIQKKICECFSAIGKKKDYVQILEILNDKSIVKRISSLFGLSKNSYCSQIILLLGSQNPISDNLKEAFLSSIPKFYAKSSAV</sequence>
<dbReference type="SUPFAM" id="SSF52540">
    <property type="entry name" value="P-loop containing nucleoside triphosphate hydrolases"/>
    <property type="match status" value="1"/>
</dbReference>
<gene>
    <name evidence="2" type="ORF">BIFAD42_14590</name>
</gene>
<dbReference type="CDD" id="cd00267">
    <property type="entry name" value="ABC_ATPase"/>
    <property type="match status" value="1"/>
</dbReference>
<comment type="caution">
    <text evidence="2">The sequence shown here is derived from an EMBL/GenBank/DDBJ whole genome shotgun (WGS) entry which is preliminary data.</text>
</comment>
<dbReference type="InterPro" id="IPR027417">
    <property type="entry name" value="P-loop_NTPase"/>
</dbReference>
<name>A0AAN5AG26_BIFAD</name>
<dbReference type="Proteomes" id="UP000886943">
    <property type="component" value="Unassembled WGS sequence"/>
</dbReference>
<evidence type="ECO:0000313" key="3">
    <source>
        <dbReference type="Proteomes" id="UP000886943"/>
    </source>
</evidence>
<evidence type="ECO:0000259" key="1">
    <source>
        <dbReference type="Pfam" id="PF14491"/>
    </source>
</evidence>
<feature type="domain" description="DUF4435" evidence="1">
    <location>
        <begin position="85"/>
        <end position="189"/>
    </location>
</feature>
<organism evidence="2 3">
    <name type="scientific">Bifidobacterium adolescentis</name>
    <dbReference type="NCBI Taxonomy" id="1680"/>
    <lineage>
        <taxon>Bacteria</taxon>
        <taxon>Bacillati</taxon>
        <taxon>Actinomycetota</taxon>
        <taxon>Actinomycetes</taxon>
        <taxon>Bifidobacteriales</taxon>
        <taxon>Bifidobacteriaceae</taxon>
        <taxon>Bifidobacterium</taxon>
    </lineage>
</organism>
<reference evidence="2" key="1">
    <citation type="submission" date="2021-08" db="EMBL/GenBank/DDBJ databases">
        <title>Draft genome sequence of the GABA producer Bifidobacterium adolescentis 4-2, isolated from healthy human feces.</title>
        <authorList>
            <person name="Altaib H."/>
            <person name="Niwa R."/>
            <person name="Abe M."/>
            <person name="Suzuki T."/>
        </authorList>
    </citation>
    <scope>NUCLEOTIDE SEQUENCE</scope>
    <source>
        <strain evidence="2">4-2</strain>
    </source>
</reference>
<evidence type="ECO:0000313" key="2">
    <source>
        <dbReference type="EMBL" id="GJD14475.1"/>
    </source>
</evidence>